<dbReference type="KEGG" id="pvw:HU752_030065"/>
<gene>
    <name evidence="1" type="ORF">HU752_030065</name>
</gene>
<proteinExistence type="predicted"/>
<organism evidence="1 2">
    <name type="scientific">Pseudomonas vanderleydeniana</name>
    <dbReference type="NCBI Taxonomy" id="2745495"/>
    <lineage>
        <taxon>Bacteria</taxon>
        <taxon>Pseudomonadati</taxon>
        <taxon>Pseudomonadota</taxon>
        <taxon>Gammaproteobacteria</taxon>
        <taxon>Pseudomonadales</taxon>
        <taxon>Pseudomonadaceae</taxon>
        <taxon>Pseudomonas</taxon>
    </lineage>
</organism>
<sequence>MAKKEIRLSLEDIDSNGTPEVLVEFYEGDELIFASAVSSSGEDKTYDTVNVRVDMDEDGDMDADDERHLLTLCQAFAGFAR</sequence>
<dbReference type="RefSeq" id="WP_186684396.1">
    <property type="nucleotide sequence ID" value="NZ_CP077093.1"/>
</dbReference>
<protein>
    <submittedName>
        <fullName evidence="1">Uncharacterized protein</fullName>
    </submittedName>
</protein>
<dbReference type="Proteomes" id="UP000634530">
    <property type="component" value="Chromosome"/>
</dbReference>
<keyword evidence="2" id="KW-1185">Reference proteome</keyword>
<dbReference type="EMBL" id="CP077093">
    <property type="protein sequence ID" value="QXI28078.1"/>
    <property type="molecule type" value="Genomic_DNA"/>
</dbReference>
<evidence type="ECO:0000313" key="1">
    <source>
        <dbReference type="EMBL" id="QXI28078.1"/>
    </source>
</evidence>
<reference evidence="1 2" key="2">
    <citation type="journal article" date="2021" name="Microorganisms">
        <title>The Ever-Expanding Pseudomonas Genus: Description of 43 New Species and Partition of the Pseudomonas putida Group.</title>
        <authorList>
            <person name="Girard L."/>
            <person name="Lood C."/>
            <person name="Hofte M."/>
            <person name="Vandamme P."/>
            <person name="Rokni-Zadeh H."/>
            <person name="van Noort V."/>
            <person name="Lavigne R."/>
            <person name="De Mot R."/>
        </authorList>
    </citation>
    <scope>NUCLEOTIDE SEQUENCE [LARGE SCALE GENOMIC DNA]</scope>
    <source>
        <strain evidence="1 2">RW8P3</strain>
    </source>
</reference>
<accession>A0A9E6TR18</accession>
<name>A0A9E6TR18_9PSED</name>
<reference evidence="1 2" key="1">
    <citation type="journal article" date="2020" name="Microorganisms">
        <title>Reliable Identification of Environmental Pseudomonas Isolates Using the rpoD Gene.</title>
        <authorList>
            <consortium name="The Broad Institute Genome Sequencing Platform"/>
            <person name="Girard L."/>
            <person name="Lood C."/>
            <person name="Rokni-Zadeh H."/>
            <person name="van Noort V."/>
            <person name="Lavigne R."/>
            <person name="De Mot R."/>
        </authorList>
    </citation>
    <scope>NUCLEOTIDE SEQUENCE [LARGE SCALE GENOMIC DNA]</scope>
    <source>
        <strain evidence="1 2">RW8P3</strain>
    </source>
</reference>
<dbReference type="AlphaFoldDB" id="A0A9E6TR18"/>
<evidence type="ECO:0000313" key="2">
    <source>
        <dbReference type="Proteomes" id="UP000634530"/>
    </source>
</evidence>